<evidence type="ECO:0008006" key="3">
    <source>
        <dbReference type="Google" id="ProtNLM"/>
    </source>
</evidence>
<gene>
    <name evidence="1" type="ORF">RM780_07735</name>
</gene>
<name>A0ABU2L6A2_9ACTN</name>
<comment type="caution">
    <text evidence="1">The sequence shown here is derived from an EMBL/GenBank/DDBJ whole genome shotgun (WGS) entry which is preliminary data.</text>
</comment>
<accession>A0ABU2L6A2</accession>
<sequence length="229" mass="24832">MTATSPTSTDPAATHLQLLLDHWPDLEDALTARQATDWPPSMGIQRLREPDETGDGRVGDVQRLPIRADVFDAMQEITRALVDLADQIAAEIQRPPAAPFRPASSLDETGRRLAALAGHDAADARRWRYTGQRTATQAATWLNARYTNQPGPAAPLRDAHRTAIADVAAACAVTTTRLLRTARLTTPTGRQHDGCGGQLIVSGGDGQMPAVECDRCHRTWKPGTIPNRH</sequence>
<protein>
    <recommendedName>
        <fullName evidence="3">Zinc finger CGNR domain-containing protein</fullName>
    </recommendedName>
</protein>
<dbReference type="EMBL" id="JAVREN010000008">
    <property type="protein sequence ID" value="MDT0306853.1"/>
    <property type="molecule type" value="Genomic_DNA"/>
</dbReference>
<keyword evidence="2" id="KW-1185">Reference proteome</keyword>
<organism evidence="1 2">
    <name type="scientific">Streptomyces boetiae</name>
    <dbReference type="NCBI Taxonomy" id="3075541"/>
    <lineage>
        <taxon>Bacteria</taxon>
        <taxon>Bacillati</taxon>
        <taxon>Actinomycetota</taxon>
        <taxon>Actinomycetes</taxon>
        <taxon>Kitasatosporales</taxon>
        <taxon>Streptomycetaceae</taxon>
        <taxon>Streptomyces</taxon>
    </lineage>
</organism>
<proteinExistence type="predicted"/>
<dbReference type="RefSeq" id="WP_311629792.1">
    <property type="nucleotide sequence ID" value="NZ_JAVREN010000008.1"/>
</dbReference>
<dbReference type="Proteomes" id="UP001183388">
    <property type="component" value="Unassembled WGS sequence"/>
</dbReference>
<evidence type="ECO:0000313" key="2">
    <source>
        <dbReference type="Proteomes" id="UP001183388"/>
    </source>
</evidence>
<reference evidence="2" key="1">
    <citation type="submission" date="2023-07" db="EMBL/GenBank/DDBJ databases">
        <title>30 novel species of actinomycetes from the DSMZ collection.</title>
        <authorList>
            <person name="Nouioui I."/>
        </authorList>
    </citation>
    <scope>NUCLEOTIDE SEQUENCE [LARGE SCALE GENOMIC DNA]</scope>
    <source>
        <strain evidence="2">DSM 44917</strain>
    </source>
</reference>
<evidence type="ECO:0000313" key="1">
    <source>
        <dbReference type="EMBL" id="MDT0306853.1"/>
    </source>
</evidence>